<comment type="caution">
    <text evidence="1">The sequence shown here is derived from an EMBL/GenBank/DDBJ whole genome shotgun (WGS) entry which is preliminary data.</text>
</comment>
<proteinExistence type="predicted"/>
<evidence type="ECO:0000313" key="1">
    <source>
        <dbReference type="EMBL" id="TGY91281.1"/>
    </source>
</evidence>
<dbReference type="EMBL" id="SRYA01000063">
    <property type="protein sequence ID" value="TGY91281.1"/>
    <property type="molecule type" value="Genomic_DNA"/>
</dbReference>
<reference evidence="1" key="1">
    <citation type="submission" date="2019-04" db="EMBL/GenBank/DDBJ databases">
        <title>Microbes associate with the intestines of laboratory mice.</title>
        <authorList>
            <person name="Navarre W."/>
            <person name="Wong E."/>
            <person name="Huang K."/>
            <person name="Tropini C."/>
            <person name="Ng K."/>
            <person name="Yu B."/>
        </authorList>
    </citation>
    <scope>NUCLEOTIDE SEQUENCE</scope>
    <source>
        <strain evidence="1">NM01_1-7b</strain>
    </source>
</reference>
<accession>A0AC61RR99</accession>
<sequence length="211" mass="24003">MLQYMWEGRLRMLHKISSELAGKLLKRTETAKYSQDVYIYGIELFISTLAELIFILCMSLVFASFWEGAVFLVWFFTLRIFSGGYHAGTYRNCFLVTAGAFLSIELMTGILVRVNYGSIIYCILVFAGAYIMIHAPLLHKNHPLNQEKMIKNGKIASVITLLQIAAADRLYVYTHRLFYIASLTTCFAAVLMLIANIENAKEGVSRQWDSL</sequence>
<name>A0AC61RR99_9FIRM</name>
<dbReference type="Proteomes" id="UP000304953">
    <property type="component" value="Unassembled WGS sequence"/>
</dbReference>
<protein>
    <submittedName>
        <fullName evidence="1">Uncharacterized protein</fullName>
    </submittedName>
</protein>
<organism evidence="1 2">
    <name type="scientific">Petralouisia muris</name>
    <dbReference type="NCBI Taxonomy" id="3032872"/>
    <lineage>
        <taxon>Bacteria</taxon>
        <taxon>Bacillati</taxon>
        <taxon>Bacillota</taxon>
        <taxon>Clostridia</taxon>
        <taxon>Lachnospirales</taxon>
        <taxon>Lachnospiraceae</taxon>
        <taxon>Petralouisia</taxon>
    </lineage>
</organism>
<keyword evidence="2" id="KW-1185">Reference proteome</keyword>
<evidence type="ECO:0000313" key="2">
    <source>
        <dbReference type="Proteomes" id="UP000304953"/>
    </source>
</evidence>
<gene>
    <name evidence="1" type="ORF">E5329_21945</name>
</gene>